<evidence type="ECO:0000256" key="4">
    <source>
        <dbReference type="ARBA" id="ARBA00022763"/>
    </source>
</evidence>
<dbReference type="InterPro" id="IPR029398">
    <property type="entry name" value="PolB_thumb"/>
</dbReference>
<dbReference type="Gene3D" id="3.30.210.10">
    <property type="entry name" value="DNA polymerase, thumb domain"/>
    <property type="match status" value="1"/>
</dbReference>
<sequence length="593" mass="66977">MNTIHMPVTNDEIAARLREIYQLMQLAGENRFRAIAFDRAAQTIESLDDDINNYIESGNLTDIKGIGSSIAGDIRSYAETGTIEVLENLRSQIPEGVITWLDISGLGPKNIAKIHQELGISELEELKEACEDGRVASLDGLGQKSAQKILTSIQWMQQFDERCRLDQAADIARPIYHFLKEQEGVEAIEVAGSLRRSKETIGDVDILIGAGEQYIDGLFDAFVNHELVVEVLGQGETKSSIRTRDGRQVDLRIVKPKEFPAALMYFTGSKEHNVVLRQRARKRGLSLNEYGLFELNNQGDTNVEAPIDYASESDIYRKLDLHFIPPELREDRGEVAFYETHETMALVKEDDIRGVIHAHSTWSDGRFSIREMAEACMERGYEYLAITDHSRSAAYAGGLSVEEIKQQWEEIDRLNEEYATGGQNFRIFKGIESDILGDGSLDYEDDILEGFDLVIASVHSGLGMSRDKMMDRFRRAIRNPHTRMVGHPTGRLLLKRDGSDLNMNEIIELAVEHNTAIEINANPRRLDLDWRHGNKAREEGLLSSINPDAHSTDGIDDIHYGVRIARKGKFEKERILNTRSAEAFEKWLADRDS</sequence>
<evidence type="ECO:0000313" key="10">
    <source>
        <dbReference type="EMBL" id="SHG20431.1"/>
    </source>
</evidence>
<keyword evidence="6" id="KW-0234">DNA repair</keyword>
<name>A0A1M5HWS4_9BACT</name>
<dbReference type="CDD" id="cd00141">
    <property type="entry name" value="NT_POLXc"/>
    <property type="match status" value="1"/>
</dbReference>
<dbReference type="GO" id="GO:0042578">
    <property type="term" value="F:phosphoric ester hydrolase activity"/>
    <property type="evidence" value="ECO:0007669"/>
    <property type="project" value="TreeGrafter"/>
</dbReference>
<dbReference type="SMART" id="SM00483">
    <property type="entry name" value="POLXc"/>
    <property type="match status" value="1"/>
</dbReference>
<dbReference type="Proteomes" id="UP000184041">
    <property type="component" value="Unassembled WGS sequence"/>
</dbReference>
<dbReference type="GO" id="GO:0005829">
    <property type="term" value="C:cytosol"/>
    <property type="evidence" value="ECO:0007669"/>
    <property type="project" value="TreeGrafter"/>
</dbReference>
<dbReference type="InterPro" id="IPR027421">
    <property type="entry name" value="DNA_pol_lamdba_lyase_dom_sf"/>
</dbReference>
<dbReference type="InterPro" id="IPR037160">
    <property type="entry name" value="DNA_Pol_thumb_sf"/>
</dbReference>
<reference evidence="10 11" key="1">
    <citation type="submission" date="2016-11" db="EMBL/GenBank/DDBJ databases">
        <authorList>
            <person name="Jaros S."/>
            <person name="Januszkiewicz K."/>
            <person name="Wedrychowicz H."/>
        </authorList>
    </citation>
    <scope>NUCLEOTIDE SEQUENCE [LARGE SCALE GENOMIC DNA]</scope>
    <source>
        <strain evidence="10 11">DSM 21986</strain>
    </source>
</reference>
<keyword evidence="4" id="KW-0227">DNA damage</keyword>
<keyword evidence="5" id="KW-0239">DNA-directed DNA polymerase</keyword>
<dbReference type="PIRSF" id="PIRSF005047">
    <property type="entry name" value="UCP005047_YshC"/>
    <property type="match status" value="1"/>
</dbReference>
<dbReference type="PRINTS" id="PR00870">
    <property type="entry name" value="DNAPOLXBETA"/>
</dbReference>
<dbReference type="FunFam" id="3.20.20.140:FF:000047">
    <property type="entry name" value="PHP domain-containing protein"/>
    <property type="match status" value="1"/>
</dbReference>
<dbReference type="InterPro" id="IPR047967">
    <property type="entry name" value="PolX_PHP"/>
</dbReference>
<dbReference type="SUPFAM" id="SSF47802">
    <property type="entry name" value="DNA polymerase beta, N-terminal domain-like"/>
    <property type="match status" value="1"/>
</dbReference>
<dbReference type="InterPro" id="IPR010996">
    <property type="entry name" value="HHH_MUS81"/>
</dbReference>
<proteinExistence type="predicted"/>
<dbReference type="InterPro" id="IPR043519">
    <property type="entry name" value="NT_sf"/>
</dbReference>
<dbReference type="InterPro" id="IPR004013">
    <property type="entry name" value="PHP_dom"/>
</dbReference>
<dbReference type="Gene3D" id="1.10.150.20">
    <property type="entry name" value="5' to 3' exonuclease, C-terminal subdomain"/>
    <property type="match status" value="1"/>
</dbReference>
<dbReference type="CDD" id="cd07436">
    <property type="entry name" value="PHP_PolX"/>
    <property type="match status" value="1"/>
</dbReference>
<dbReference type="EC" id="2.7.7.7" evidence="1"/>
<evidence type="ECO:0000256" key="3">
    <source>
        <dbReference type="ARBA" id="ARBA00022695"/>
    </source>
</evidence>
<dbReference type="InterPro" id="IPR003141">
    <property type="entry name" value="Pol/His_phosphatase_N"/>
</dbReference>
<dbReference type="GO" id="GO:0003677">
    <property type="term" value="F:DNA binding"/>
    <property type="evidence" value="ECO:0007669"/>
    <property type="project" value="InterPro"/>
</dbReference>
<evidence type="ECO:0000256" key="2">
    <source>
        <dbReference type="ARBA" id="ARBA00022679"/>
    </source>
</evidence>
<keyword evidence="2" id="KW-0808">Transferase</keyword>
<dbReference type="EMBL" id="FQUS01000021">
    <property type="protein sequence ID" value="SHG20431.1"/>
    <property type="molecule type" value="Genomic_DNA"/>
</dbReference>
<evidence type="ECO:0000259" key="8">
    <source>
        <dbReference type="SMART" id="SM00481"/>
    </source>
</evidence>
<dbReference type="InterPro" id="IPR002054">
    <property type="entry name" value="DNA-dir_DNA_pol_X"/>
</dbReference>
<keyword evidence="11" id="KW-1185">Reference proteome</keyword>
<dbReference type="Pfam" id="PF14520">
    <property type="entry name" value="HHH_5"/>
    <property type="match status" value="1"/>
</dbReference>
<dbReference type="InterPro" id="IPR050243">
    <property type="entry name" value="PHP_phosphatase"/>
</dbReference>
<evidence type="ECO:0000256" key="5">
    <source>
        <dbReference type="ARBA" id="ARBA00022932"/>
    </source>
</evidence>
<feature type="domain" description="DNA-directed DNA polymerase X" evidence="9">
    <location>
        <begin position="8"/>
        <end position="330"/>
    </location>
</feature>
<feature type="domain" description="Polymerase/histidinol phosphatase N-terminal" evidence="8">
    <location>
        <begin position="354"/>
        <end position="437"/>
    </location>
</feature>
<dbReference type="InterPro" id="IPR022311">
    <property type="entry name" value="PolX-like"/>
</dbReference>
<dbReference type="InterPro" id="IPR002008">
    <property type="entry name" value="DNA_pol_X_beta-like"/>
</dbReference>
<dbReference type="Gene3D" id="3.20.20.140">
    <property type="entry name" value="Metal-dependent hydrolases"/>
    <property type="match status" value="1"/>
</dbReference>
<keyword evidence="3" id="KW-0548">Nucleotidyltransferase</keyword>
<dbReference type="PANTHER" id="PTHR36928">
    <property type="entry name" value="PHOSPHATASE YCDX-RELATED"/>
    <property type="match status" value="1"/>
</dbReference>
<accession>A0A1M5HWS4</accession>
<dbReference type="Pfam" id="PF14791">
    <property type="entry name" value="DNA_pol_B_thumb"/>
    <property type="match status" value="1"/>
</dbReference>
<dbReference type="GO" id="GO:0003887">
    <property type="term" value="F:DNA-directed DNA polymerase activity"/>
    <property type="evidence" value="ECO:0007669"/>
    <property type="project" value="UniProtKB-KW"/>
</dbReference>
<dbReference type="STRING" id="1194090.SAMN05443144_12149"/>
<evidence type="ECO:0000259" key="9">
    <source>
        <dbReference type="SMART" id="SM00483"/>
    </source>
</evidence>
<dbReference type="GO" id="GO:0006281">
    <property type="term" value="P:DNA repair"/>
    <property type="evidence" value="ECO:0007669"/>
    <property type="project" value="UniProtKB-KW"/>
</dbReference>
<evidence type="ECO:0000313" key="11">
    <source>
        <dbReference type="Proteomes" id="UP000184041"/>
    </source>
</evidence>
<dbReference type="Gene3D" id="3.30.460.10">
    <property type="entry name" value="Beta Polymerase, domain 2"/>
    <property type="match status" value="1"/>
</dbReference>
<gene>
    <name evidence="10" type="ORF">SAMN05443144_12149</name>
</gene>
<organism evidence="10 11">
    <name type="scientific">Fodinibius roseus</name>
    <dbReference type="NCBI Taxonomy" id="1194090"/>
    <lineage>
        <taxon>Bacteria</taxon>
        <taxon>Pseudomonadati</taxon>
        <taxon>Balneolota</taxon>
        <taxon>Balneolia</taxon>
        <taxon>Balneolales</taxon>
        <taxon>Balneolaceae</taxon>
        <taxon>Fodinibius</taxon>
    </lineage>
</organism>
<dbReference type="NCBIfam" id="NF006375">
    <property type="entry name" value="PRK08609.1"/>
    <property type="match status" value="1"/>
</dbReference>
<dbReference type="SMART" id="SM00481">
    <property type="entry name" value="POLIIIAc"/>
    <property type="match status" value="1"/>
</dbReference>
<dbReference type="Pfam" id="PF14716">
    <property type="entry name" value="HHH_8"/>
    <property type="match status" value="1"/>
</dbReference>
<dbReference type="Gene3D" id="1.10.150.110">
    <property type="entry name" value="DNA polymerase beta, N-terminal domain-like"/>
    <property type="match status" value="1"/>
</dbReference>
<dbReference type="SUPFAM" id="SSF81301">
    <property type="entry name" value="Nucleotidyltransferase"/>
    <property type="match status" value="1"/>
</dbReference>
<dbReference type="RefSeq" id="WP_244545726.1">
    <property type="nucleotide sequence ID" value="NZ_FQUS01000021.1"/>
</dbReference>
<evidence type="ECO:0000256" key="7">
    <source>
        <dbReference type="ARBA" id="ARBA00049244"/>
    </source>
</evidence>
<comment type="catalytic activity">
    <reaction evidence="7">
        <text>DNA(n) + a 2'-deoxyribonucleoside 5'-triphosphate = DNA(n+1) + diphosphate</text>
        <dbReference type="Rhea" id="RHEA:22508"/>
        <dbReference type="Rhea" id="RHEA-COMP:17339"/>
        <dbReference type="Rhea" id="RHEA-COMP:17340"/>
        <dbReference type="ChEBI" id="CHEBI:33019"/>
        <dbReference type="ChEBI" id="CHEBI:61560"/>
        <dbReference type="ChEBI" id="CHEBI:173112"/>
        <dbReference type="EC" id="2.7.7.7"/>
    </reaction>
</comment>
<evidence type="ECO:0000256" key="1">
    <source>
        <dbReference type="ARBA" id="ARBA00012417"/>
    </source>
</evidence>
<dbReference type="Pfam" id="PF02811">
    <property type="entry name" value="PHP"/>
    <property type="match status" value="1"/>
</dbReference>
<dbReference type="InterPro" id="IPR016195">
    <property type="entry name" value="Pol/histidinol_Pase-like"/>
</dbReference>
<dbReference type="SUPFAM" id="SSF89550">
    <property type="entry name" value="PHP domain-like"/>
    <property type="match status" value="1"/>
</dbReference>
<dbReference type="PANTHER" id="PTHR36928:SF1">
    <property type="entry name" value="PHOSPHATASE YCDX-RELATED"/>
    <property type="match status" value="1"/>
</dbReference>
<protein>
    <recommendedName>
        <fullName evidence="1">DNA-directed DNA polymerase</fullName>
        <ecNumber evidence="1">2.7.7.7</ecNumber>
    </recommendedName>
</protein>
<evidence type="ECO:0000256" key="6">
    <source>
        <dbReference type="ARBA" id="ARBA00023204"/>
    </source>
</evidence>
<dbReference type="AlphaFoldDB" id="A0A1M5HWS4"/>
<dbReference type="GO" id="GO:0008270">
    <property type="term" value="F:zinc ion binding"/>
    <property type="evidence" value="ECO:0007669"/>
    <property type="project" value="TreeGrafter"/>
</dbReference>